<dbReference type="SMART" id="SM00041">
    <property type="entry name" value="CT"/>
    <property type="match status" value="1"/>
</dbReference>
<keyword evidence="3 4" id="KW-1015">Disulfide bond</keyword>
<proteinExistence type="predicted"/>
<comment type="caution">
    <text evidence="4">Lacks conserved residue(s) required for the propagation of feature annotation.</text>
</comment>
<keyword evidence="2" id="KW-0964">Secreted</keyword>
<evidence type="ECO:0000313" key="7">
    <source>
        <dbReference type="Proteomes" id="UP001331515"/>
    </source>
</evidence>
<evidence type="ECO:0000256" key="3">
    <source>
        <dbReference type="ARBA" id="ARBA00023157"/>
    </source>
</evidence>
<evidence type="ECO:0000256" key="1">
    <source>
        <dbReference type="ARBA" id="ARBA00004613"/>
    </source>
</evidence>
<feature type="disulfide bond" evidence="4">
    <location>
        <begin position="113"/>
        <end position="165"/>
    </location>
</feature>
<dbReference type="InterPro" id="IPR006207">
    <property type="entry name" value="Cys_knot_C"/>
</dbReference>
<evidence type="ECO:0000313" key="6">
    <source>
        <dbReference type="EMBL" id="KAK5927904.1"/>
    </source>
</evidence>
<dbReference type="PANTHER" id="PTHR11339">
    <property type="entry name" value="EXTRACELLULAR MATRIX GLYCOPROTEIN RELATED"/>
    <property type="match status" value="1"/>
</dbReference>
<comment type="caution">
    <text evidence="6">The sequence shown here is derived from an EMBL/GenBank/DDBJ whole genome shotgun (WGS) entry which is preliminary data.</text>
</comment>
<keyword evidence="7" id="KW-1185">Reference proteome</keyword>
<sequence length="187" mass="20017">MSGLSTNAKAASVASPPKLSLASLKSAQLHRLQAAWVPGLSLSTQLIHQTPAVLPLFVSNCLPGTVQTSADGCCKICLEREKGCKTVSTKTFVMHKGCQSYNEVAIPYCEGTCNTFTKYSKAAAAMQHSCSCCRETRSSNRTIDLHCLNGDVVPYTYIHVEECGCGHTDCTSAAALPARRRRSSTLV</sequence>
<dbReference type="Proteomes" id="UP001331515">
    <property type="component" value="Unassembled WGS sequence"/>
</dbReference>
<evidence type="ECO:0000256" key="4">
    <source>
        <dbReference type="PROSITE-ProRule" id="PRU00039"/>
    </source>
</evidence>
<accession>A0AAN8HT97</accession>
<feature type="disulfide bond" evidence="4">
    <location>
        <begin position="98"/>
        <end position="147"/>
    </location>
</feature>
<dbReference type="AlphaFoldDB" id="A0AAN8HT97"/>
<dbReference type="PROSITE" id="PS01185">
    <property type="entry name" value="CTCK_1"/>
    <property type="match status" value="1"/>
</dbReference>
<feature type="disulfide bond" evidence="4">
    <location>
        <begin position="109"/>
        <end position="163"/>
    </location>
</feature>
<dbReference type="PANTHER" id="PTHR11339:SF384">
    <property type="entry name" value="MUCIN-2"/>
    <property type="match status" value="1"/>
</dbReference>
<dbReference type="Gene3D" id="2.10.90.10">
    <property type="entry name" value="Cystine-knot cytokines"/>
    <property type="match status" value="1"/>
</dbReference>
<reference evidence="6 7" key="1">
    <citation type="journal article" date="2023" name="Mol. Biol. Evol.">
        <title>Genomics of Secondarily Temperate Adaptation in the Only Non-Antarctic Icefish.</title>
        <authorList>
            <person name="Rivera-Colon A.G."/>
            <person name="Rayamajhi N."/>
            <person name="Minhas B.F."/>
            <person name="Madrigal G."/>
            <person name="Bilyk K.T."/>
            <person name="Yoon V."/>
            <person name="Hune M."/>
            <person name="Gregory S."/>
            <person name="Cheng C.H.C."/>
            <person name="Catchen J.M."/>
        </authorList>
    </citation>
    <scope>NUCLEOTIDE SEQUENCE [LARGE SCALE GENOMIC DNA]</scope>
    <source>
        <tissue evidence="6">White muscle</tissue>
    </source>
</reference>
<dbReference type="InterPro" id="IPR029034">
    <property type="entry name" value="Cystine-knot_cytokine"/>
</dbReference>
<dbReference type="PROSITE" id="PS01225">
    <property type="entry name" value="CTCK_2"/>
    <property type="match status" value="1"/>
</dbReference>
<protein>
    <recommendedName>
        <fullName evidence="5">CTCK domain-containing protein</fullName>
    </recommendedName>
</protein>
<evidence type="ECO:0000259" key="5">
    <source>
        <dbReference type="PROSITE" id="PS01225"/>
    </source>
</evidence>
<evidence type="ECO:0000256" key="2">
    <source>
        <dbReference type="ARBA" id="ARBA00022525"/>
    </source>
</evidence>
<dbReference type="EMBL" id="JAURVH010001518">
    <property type="protein sequence ID" value="KAK5927904.1"/>
    <property type="molecule type" value="Genomic_DNA"/>
</dbReference>
<dbReference type="InterPro" id="IPR050780">
    <property type="entry name" value="Mucin_vWF_Thrombospondin_sf"/>
</dbReference>
<gene>
    <name evidence="6" type="ORF">CgunFtcFv8_013013</name>
</gene>
<dbReference type="Pfam" id="PF00007">
    <property type="entry name" value="Cys_knot"/>
    <property type="match status" value="1"/>
</dbReference>
<dbReference type="GO" id="GO:0005576">
    <property type="term" value="C:extracellular region"/>
    <property type="evidence" value="ECO:0007669"/>
    <property type="project" value="UniProtKB-SubCell"/>
</dbReference>
<comment type="subcellular location">
    <subcellularLocation>
        <location evidence="1">Secreted</location>
    </subcellularLocation>
</comment>
<organism evidence="6 7">
    <name type="scientific">Champsocephalus gunnari</name>
    <name type="common">Mackerel icefish</name>
    <dbReference type="NCBI Taxonomy" id="52237"/>
    <lineage>
        <taxon>Eukaryota</taxon>
        <taxon>Metazoa</taxon>
        <taxon>Chordata</taxon>
        <taxon>Craniata</taxon>
        <taxon>Vertebrata</taxon>
        <taxon>Euteleostomi</taxon>
        <taxon>Actinopterygii</taxon>
        <taxon>Neopterygii</taxon>
        <taxon>Teleostei</taxon>
        <taxon>Neoteleostei</taxon>
        <taxon>Acanthomorphata</taxon>
        <taxon>Eupercaria</taxon>
        <taxon>Perciformes</taxon>
        <taxon>Notothenioidei</taxon>
        <taxon>Channichthyidae</taxon>
        <taxon>Champsocephalus</taxon>
    </lineage>
</organism>
<name>A0AAN8HT97_CHAGU</name>
<dbReference type="InterPro" id="IPR006208">
    <property type="entry name" value="Glyco_hormone_CN"/>
</dbReference>
<feature type="domain" description="CTCK" evidence="5">
    <location>
        <begin position="84"/>
        <end position="171"/>
    </location>
</feature>